<dbReference type="PANTHER" id="PTHR38007">
    <property type="entry name" value="CRISPR SYSTEM CMS PROTEIN CSM5"/>
    <property type="match status" value="1"/>
</dbReference>
<evidence type="ECO:0000313" key="8">
    <source>
        <dbReference type="EMBL" id="OUD14214.1"/>
    </source>
</evidence>
<dbReference type="GO" id="GO:0051607">
    <property type="term" value="P:defense response to virus"/>
    <property type="evidence" value="ECO:0007669"/>
    <property type="project" value="UniProtKB-KW"/>
</dbReference>
<dbReference type="AlphaFoldDB" id="A0A251X8V4"/>
<keyword evidence="4" id="KW-0694">RNA-binding</keyword>
<sequence length="311" mass="35757">MDKPTVSYQHIVEILTPVHIGTGQLWHQEAGDFLLKGNELHVIDQNGLFAILVNSTHQDLKELVDKSTQIEDLMKAADTKMPGHSYVLKSFGHSNLPERELRPFIKTALFQPYIPGSSLKGSIRTVLFNLSLNKSHVLSERNSVFKKLNKQKNPSEKINTQAFSDTAPKPSQTPNYDFLRVLHLSDSHFSTQDLVVADIRWFNLTQRGTDLKKSWRDMGSRRNIEKWQDAKGIFTEALKPGSKTYMAIQWDDFLLSEFPQKNVLHWKDLPDFIGFNKLKILVNAHALRLLEKDIAFYKQYRADDIPKLCEI</sequence>
<organism evidence="8 9">
    <name type="scientific">Thioflexithrix psekupsensis</name>
    <dbReference type="NCBI Taxonomy" id="1570016"/>
    <lineage>
        <taxon>Bacteria</taxon>
        <taxon>Pseudomonadati</taxon>
        <taxon>Pseudomonadota</taxon>
        <taxon>Gammaproteobacteria</taxon>
        <taxon>Thiotrichales</taxon>
        <taxon>Thioflexithrix</taxon>
    </lineage>
</organism>
<evidence type="ECO:0000256" key="1">
    <source>
        <dbReference type="ARBA" id="ARBA00003088"/>
    </source>
</evidence>
<evidence type="ECO:0000259" key="7">
    <source>
        <dbReference type="Pfam" id="PF03787"/>
    </source>
</evidence>
<evidence type="ECO:0000256" key="5">
    <source>
        <dbReference type="ARBA" id="ARBA00023118"/>
    </source>
</evidence>
<proteinExistence type="inferred from homology"/>
<dbReference type="Proteomes" id="UP000194798">
    <property type="component" value="Unassembled WGS sequence"/>
</dbReference>
<dbReference type="InterPro" id="IPR010173">
    <property type="entry name" value="CRISPR-assoc_Csm5"/>
</dbReference>
<keyword evidence="5" id="KW-0051">Antiviral defense</keyword>
<evidence type="ECO:0000256" key="2">
    <source>
        <dbReference type="ARBA" id="ARBA00006680"/>
    </source>
</evidence>
<evidence type="ECO:0000313" key="9">
    <source>
        <dbReference type="Proteomes" id="UP000194798"/>
    </source>
</evidence>
<dbReference type="Pfam" id="PF03787">
    <property type="entry name" value="RAMPs"/>
    <property type="match status" value="1"/>
</dbReference>
<comment type="similarity">
    <text evidence="2">Belongs to the CRISPR-associated Csm5 family.</text>
</comment>
<dbReference type="PANTHER" id="PTHR38007:SF1">
    <property type="entry name" value="CRISPR SYSTEM CMS PROTEIN CSM5"/>
    <property type="match status" value="1"/>
</dbReference>
<dbReference type="InterPro" id="IPR005537">
    <property type="entry name" value="RAMP_III_fam"/>
</dbReference>
<reference evidence="8 9" key="1">
    <citation type="submission" date="2016-12" db="EMBL/GenBank/DDBJ databases">
        <title>Thioflexothrix psekupsii D3 genome sequencing and assembly.</title>
        <authorList>
            <person name="Fomenkov A."/>
            <person name="Vincze T."/>
            <person name="Grabovich M."/>
            <person name="Anton B.P."/>
            <person name="Dubinina G."/>
            <person name="Orlova M."/>
            <person name="Belousova E."/>
            <person name="Roberts R.J."/>
        </authorList>
    </citation>
    <scope>NUCLEOTIDE SEQUENCE [LARGE SCALE GENOMIC DNA]</scope>
    <source>
        <strain evidence="8">D3</strain>
    </source>
</reference>
<evidence type="ECO:0000256" key="3">
    <source>
        <dbReference type="ARBA" id="ARBA00016113"/>
    </source>
</evidence>
<comment type="function">
    <text evidence="1">This subunit might be involved in maturation of a crRNA intermediate to its mature form.</text>
</comment>
<evidence type="ECO:0000256" key="4">
    <source>
        <dbReference type="ARBA" id="ARBA00022884"/>
    </source>
</evidence>
<feature type="domain" description="CRISPR type III-associated protein" evidence="7">
    <location>
        <begin position="12"/>
        <end position="139"/>
    </location>
</feature>
<keyword evidence="9" id="KW-1185">Reference proteome</keyword>
<dbReference type="EMBL" id="MSLT01000012">
    <property type="protein sequence ID" value="OUD14214.1"/>
    <property type="molecule type" value="Genomic_DNA"/>
</dbReference>
<evidence type="ECO:0000256" key="6">
    <source>
        <dbReference type="ARBA" id="ARBA00031720"/>
    </source>
</evidence>
<gene>
    <name evidence="8" type="ORF">TPSD3_07745</name>
</gene>
<name>A0A251X8V4_9GAMM</name>
<accession>A0A251X8V4</accession>
<dbReference type="NCBIfam" id="TIGR01899">
    <property type="entry name" value="cas_TM1807_csm5"/>
    <property type="match status" value="1"/>
</dbReference>
<dbReference type="GO" id="GO:0003723">
    <property type="term" value="F:RNA binding"/>
    <property type="evidence" value="ECO:0007669"/>
    <property type="project" value="UniProtKB-KW"/>
</dbReference>
<protein>
    <recommendedName>
        <fullName evidence="3">CRISPR system Cms protein Csm5</fullName>
    </recommendedName>
    <alternativeName>
        <fullName evidence="6">CRISPR type III A-associated protein Csm5</fullName>
    </alternativeName>
</protein>
<dbReference type="RefSeq" id="WP_176329785.1">
    <property type="nucleotide sequence ID" value="NZ_MSLT01000012.1"/>
</dbReference>
<comment type="caution">
    <text evidence="8">The sequence shown here is derived from an EMBL/GenBank/DDBJ whole genome shotgun (WGS) entry which is preliminary data.</text>
</comment>